<dbReference type="GO" id="GO:0031146">
    <property type="term" value="P:SCF-dependent proteasomal ubiquitin-dependent protein catabolic process"/>
    <property type="evidence" value="ECO:0007669"/>
    <property type="project" value="UniProtKB-ARBA"/>
</dbReference>
<dbReference type="GO" id="GO:0051301">
    <property type="term" value="P:cell division"/>
    <property type="evidence" value="ECO:0007669"/>
    <property type="project" value="UniProtKB-KW"/>
</dbReference>
<evidence type="ECO:0000256" key="1">
    <source>
        <dbReference type="ARBA" id="ARBA00006019"/>
    </source>
</evidence>
<protein>
    <submittedName>
        <fullName evidence="7">Related to Cell division control protein 53</fullName>
    </submittedName>
</protein>
<accession>A0A376BBP7</accession>
<keyword evidence="8" id="KW-1185">Reference proteome</keyword>
<comment type="similarity">
    <text evidence="1 4 5">Belongs to the cullin family.</text>
</comment>
<dbReference type="PANTHER" id="PTHR11932">
    <property type="entry name" value="CULLIN"/>
    <property type="match status" value="1"/>
</dbReference>
<dbReference type="SUPFAM" id="SSF74788">
    <property type="entry name" value="Cullin repeat-like"/>
    <property type="match status" value="1"/>
</dbReference>
<dbReference type="Gene3D" id="3.30.230.130">
    <property type="entry name" value="Cullin, Chain C, Domain 2"/>
    <property type="match status" value="1"/>
</dbReference>
<evidence type="ECO:0000256" key="2">
    <source>
        <dbReference type="ARBA" id="ARBA00022499"/>
    </source>
</evidence>
<dbReference type="SUPFAM" id="SSF75632">
    <property type="entry name" value="Cullin homology domain"/>
    <property type="match status" value="1"/>
</dbReference>
<keyword evidence="7" id="KW-0132">Cell division</keyword>
<sequence>MSELGLPKSNDLEATWNFIEPGVNKILGPRSLKETERMREEQRYNHTRTILSPTTYMDIYTAIYNYCVDKSSFSTTDQPQQQNTMPSLSRSIISGSELYFRLETHLESYLNTLEKRDNETFLQFYVRSWKRFVIGAHFLNHAFDYMNRYWVQKERSDGKRNIFNIYHLCIFIWKQIIFEKNKDLLIDEILYLITKERNLQVIDQSLIYGSIESFVTMGIDKHDLKKLNLECYIDSFEGRFLEVTEEFWSEHCKNFLSEHTVDEYIYEVERIIKYEELVVNSYLDPHTIKLSSNILNKVLIDEHKEELYKTFVLFLDAQNESSIKLLYTLLKREVNLLPRLAQIFESYVKSFGETAVSTLINETNGNVSPKDYIKCLIKVYDTFLSIAKNCFDSEVSFIKSLDNAARMFINVNEFAYPPGTPSSETSKTPEMLAKYSDLLLKRSAKNQGLVSDMSISDIMVIFKFLSEKDAFEKHYRRLFAKRLIHGTSISDVAEEDVIQRLQNENSMEYTGKITKMFQDIKLSKQLEVEFENAIKVDPDYSRTKYPEFQPFVLAETMWPFPYTKVDFQLPKDLLPTYKGLEKLYASKHNGRILKWLWPLCRGEIQADIGKEGRPPFIFTVTLFQMAILLQFNDTAVLTMGEICKKTKLSINEVINNIVPFIKLKLLQQSPPQISALTSLRTELKLAHPYKAAKSKINFANGIKSDVASVLLSQQQQQQQQQGNHNLGNLADTQDDLEETNAELDSERQVFLESCIVRILKKNGKLHHSSLVNECIVMAQERFHPKVSMIKRAIEDLISKEYIQRLEDGETYEYLA</sequence>
<dbReference type="FunFam" id="1.20.1310.10:FF:000029">
    <property type="entry name" value="Cullin homolog 1"/>
    <property type="match status" value="1"/>
</dbReference>
<keyword evidence="2" id="KW-1017">Isopeptide bond</keyword>
<dbReference type="InterPro" id="IPR036388">
    <property type="entry name" value="WH-like_DNA-bd_sf"/>
</dbReference>
<dbReference type="PROSITE" id="PS50069">
    <property type="entry name" value="CULLIN_2"/>
    <property type="match status" value="1"/>
</dbReference>
<organism evidence="7 8">
    <name type="scientific">Saccharomycodes ludwigii</name>
    <dbReference type="NCBI Taxonomy" id="36035"/>
    <lineage>
        <taxon>Eukaryota</taxon>
        <taxon>Fungi</taxon>
        <taxon>Dikarya</taxon>
        <taxon>Ascomycota</taxon>
        <taxon>Saccharomycotina</taxon>
        <taxon>Saccharomycetes</taxon>
        <taxon>Saccharomycodales</taxon>
        <taxon>Saccharomycodaceae</taxon>
        <taxon>Saccharomycodes</taxon>
    </lineage>
</organism>
<dbReference type="Proteomes" id="UP000262825">
    <property type="component" value="Unassembled WGS sequence"/>
</dbReference>
<dbReference type="SMART" id="SM00182">
    <property type="entry name" value="CULLIN"/>
    <property type="match status" value="1"/>
</dbReference>
<dbReference type="Gene3D" id="1.10.10.10">
    <property type="entry name" value="Winged helix-like DNA-binding domain superfamily/Winged helix DNA-binding domain"/>
    <property type="match status" value="1"/>
</dbReference>
<dbReference type="AlphaFoldDB" id="A0A376BBP7"/>
<evidence type="ECO:0000313" key="8">
    <source>
        <dbReference type="Proteomes" id="UP000262825"/>
    </source>
</evidence>
<keyword evidence="7" id="KW-0131">Cell cycle</keyword>
<keyword evidence="3" id="KW-0832">Ubl conjugation</keyword>
<dbReference type="SMART" id="SM00884">
    <property type="entry name" value="Cullin_Nedd8"/>
    <property type="match status" value="1"/>
</dbReference>
<dbReference type="InterPro" id="IPR019559">
    <property type="entry name" value="Cullin_neddylation_domain"/>
</dbReference>
<dbReference type="Pfam" id="PF26557">
    <property type="entry name" value="Cullin_AB"/>
    <property type="match status" value="1"/>
</dbReference>
<dbReference type="Pfam" id="PF10557">
    <property type="entry name" value="Cullin_Nedd8"/>
    <property type="match status" value="1"/>
</dbReference>
<dbReference type="InterPro" id="IPR045093">
    <property type="entry name" value="Cullin"/>
</dbReference>
<evidence type="ECO:0000259" key="6">
    <source>
        <dbReference type="PROSITE" id="PS50069"/>
    </source>
</evidence>
<dbReference type="VEuPathDB" id="FungiDB:SCODWIG_03808"/>
<dbReference type="FunFam" id="1.10.10.10:FF:000014">
    <property type="entry name" value="Cullin 1"/>
    <property type="match status" value="1"/>
</dbReference>
<evidence type="ECO:0000256" key="3">
    <source>
        <dbReference type="ARBA" id="ARBA00022843"/>
    </source>
</evidence>
<dbReference type="EMBL" id="UFAJ01001086">
    <property type="protein sequence ID" value="SSD62046.1"/>
    <property type="molecule type" value="Genomic_DNA"/>
</dbReference>
<proteinExistence type="inferred from homology"/>
<name>A0A376BBP7_9ASCO</name>
<dbReference type="InterPro" id="IPR016159">
    <property type="entry name" value="Cullin_repeat-like_dom_sf"/>
</dbReference>
<evidence type="ECO:0000256" key="4">
    <source>
        <dbReference type="PROSITE-ProRule" id="PRU00330"/>
    </source>
</evidence>
<dbReference type="InterPro" id="IPR001373">
    <property type="entry name" value="Cullin_N"/>
</dbReference>
<dbReference type="Pfam" id="PF00888">
    <property type="entry name" value="Cullin"/>
    <property type="match status" value="1"/>
</dbReference>
<dbReference type="GO" id="GO:0019005">
    <property type="term" value="C:SCF ubiquitin ligase complex"/>
    <property type="evidence" value="ECO:0007669"/>
    <property type="project" value="UniProtKB-ARBA"/>
</dbReference>
<dbReference type="Gene3D" id="1.20.1310.10">
    <property type="entry name" value="Cullin Repeats"/>
    <property type="match status" value="4"/>
</dbReference>
<evidence type="ECO:0000256" key="5">
    <source>
        <dbReference type="RuleBase" id="RU003829"/>
    </source>
</evidence>
<dbReference type="GO" id="GO:0031625">
    <property type="term" value="F:ubiquitin protein ligase binding"/>
    <property type="evidence" value="ECO:0007669"/>
    <property type="project" value="InterPro"/>
</dbReference>
<dbReference type="InterPro" id="IPR016158">
    <property type="entry name" value="Cullin_homology"/>
</dbReference>
<dbReference type="InterPro" id="IPR036390">
    <property type="entry name" value="WH_DNA-bd_sf"/>
</dbReference>
<dbReference type="SUPFAM" id="SSF46785">
    <property type="entry name" value="Winged helix' DNA-binding domain"/>
    <property type="match status" value="1"/>
</dbReference>
<evidence type="ECO:0000313" key="7">
    <source>
        <dbReference type="EMBL" id="SSD62046.1"/>
    </source>
</evidence>
<dbReference type="InterPro" id="IPR036317">
    <property type="entry name" value="Cullin_homology_sf"/>
</dbReference>
<feature type="domain" description="Cullin family profile" evidence="6">
    <location>
        <begin position="427"/>
        <end position="661"/>
    </location>
</feature>
<dbReference type="InterPro" id="IPR059120">
    <property type="entry name" value="Cullin-like_AB"/>
</dbReference>
<gene>
    <name evidence="7" type="ORF">SCODWIG_03808</name>
</gene>
<reference evidence="8" key="1">
    <citation type="submission" date="2018-06" db="EMBL/GenBank/DDBJ databases">
        <authorList>
            <person name="Guldener U."/>
        </authorList>
    </citation>
    <scope>NUCLEOTIDE SEQUENCE [LARGE SCALE GENOMIC DNA]</scope>
    <source>
        <strain evidence="8">UTAD17</strain>
    </source>
</reference>